<evidence type="ECO:0000313" key="3">
    <source>
        <dbReference type="Proteomes" id="UP000002012"/>
    </source>
</evidence>
<dbReference type="Proteomes" id="UP000002012">
    <property type="component" value="Chromosome"/>
</dbReference>
<protein>
    <recommendedName>
        <fullName evidence="4">DUF2975 domain-containing protein</fullName>
    </recommendedName>
</protein>
<feature type="transmembrane region" description="Helical" evidence="1">
    <location>
        <begin position="150"/>
        <end position="167"/>
    </location>
</feature>
<dbReference type="RefSeq" id="WP_013010222.1">
    <property type="nucleotide sequence ID" value="NC_013943.1"/>
</dbReference>
<reference evidence="2 3" key="1">
    <citation type="journal article" date="2010" name="Stand. Genomic Sci.">
        <title>Complete genome sequence of Denitrovibrio acetiphilus type strain (N2460).</title>
        <authorList>
            <person name="Kiss H."/>
            <person name="Lang E."/>
            <person name="Lapidus A."/>
            <person name="Copeland A."/>
            <person name="Nolan M."/>
            <person name="Glavina Del Rio T."/>
            <person name="Chen F."/>
            <person name="Lucas S."/>
            <person name="Tice H."/>
            <person name="Cheng J.F."/>
            <person name="Han C."/>
            <person name="Goodwin L."/>
            <person name="Pitluck S."/>
            <person name="Liolios K."/>
            <person name="Pati A."/>
            <person name="Ivanova N."/>
            <person name="Mavromatis K."/>
            <person name="Chen A."/>
            <person name="Palaniappan K."/>
            <person name="Land M."/>
            <person name="Hauser L."/>
            <person name="Chang Y.J."/>
            <person name="Jeffries C.D."/>
            <person name="Detter J.C."/>
            <person name="Brettin T."/>
            <person name="Spring S."/>
            <person name="Rohde M."/>
            <person name="Goker M."/>
            <person name="Woyke T."/>
            <person name="Bristow J."/>
            <person name="Eisen J.A."/>
            <person name="Markowitz V."/>
            <person name="Hugenholtz P."/>
            <person name="Kyrpides N.C."/>
            <person name="Klenk H.P."/>
        </authorList>
    </citation>
    <scope>NUCLEOTIDE SEQUENCE [LARGE SCALE GENOMIC DNA]</scope>
    <source>
        <strain evidence="3">DSM 12809 / NBRC 114555 / N2460</strain>
    </source>
</reference>
<dbReference type="EMBL" id="CP001968">
    <property type="protein sequence ID" value="ADD67691.1"/>
    <property type="molecule type" value="Genomic_DNA"/>
</dbReference>
<dbReference type="Pfam" id="PF11188">
    <property type="entry name" value="DUF2975"/>
    <property type="match status" value="1"/>
</dbReference>
<dbReference type="AlphaFoldDB" id="D4H645"/>
<evidence type="ECO:0000313" key="2">
    <source>
        <dbReference type="EMBL" id="ADD67691.1"/>
    </source>
</evidence>
<keyword evidence="1" id="KW-0472">Membrane</keyword>
<accession>D4H645</accession>
<keyword evidence="1" id="KW-1133">Transmembrane helix</keyword>
<dbReference type="KEGG" id="dap:Dacet_0912"/>
<proteinExistence type="predicted"/>
<feature type="transmembrane region" description="Helical" evidence="1">
    <location>
        <begin position="64"/>
        <end position="84"/>
    </location>
</feature>
<dbReference type="HOGENOM" id="CLU_119384_2_0_0"/>
<gene>
    <name evidence="2" type="ordered locus">Dacet_0912</name>
</gene>
<dbReference type="PaxDb" id="522772-Dacet_0912"/>
<feature type="transmembrane region" description="Helical" evidence="1">
    <location>
        <begin position="13"/>
        <end position="34"/>
    </location>
</feature>
<keyword evidence="1" id="KW-0812">Transmembrane</keyword>
<name>D4H645_DENA2</name>
<sequence>MGNIAKIKKVSEVFYKILTAILFLIPIFYIIFWWRINDLPTSFINVNMTPENIIQNKLSPSLQLIGFGVSLLPMGVLMYGFYYIRRLFGLYREGMVFTSDHSLFFKRLAKAFILWIFSSIVYESATSVIFSIGNPPGSRVLTVGVSSSEMLTLLIACVIWVISWVVDEGRILAEENKFTV</sequence>
<dbReference type="OrthoDB" id="9153951at2"/>
<dbReference type="eggNOG" id="ENOG5032S7Z">
    <property type="taxonomic scope" value="Bacteria"/>
</dbReference>
<organism evidence="2 3">
    <name type="scientific">Denitrovibrio acetiphilus (strain DSM 12809 / NBRC 114555 / N2460)</name>
    <dbReference type="NCBI Taxonomy" id="522772"/>
    <lineage>
        <taxon>Bacteria</taxon>
        <taxon>Pseudomonadati</taxon>
        <taxon>Deferribacterota</taxon>
        <taxon>Deferribacteres</taxon>
        <taxon>Deferribacterales</taxon>
        <taxon>Geovibrionaceae</taxon>
        <taxon>Denitrovibrio</taxon>
    </lineage>
</organism>
<keyword evidence="3" id="KW-1185">Reference proteome</keyword>
<dbReference type="InParanoid" id="D4H645"/>
<feature type="transmembrane region" description="Helical" evidence="1">
    <location>
        <begin position="112"/>
        <end position="130"/>
    </location>
</feature>
<evidence type="ECO:0008006" key="4">
    <source>
        <dbReference type="Google" id="ProtNLM"/>
    </source>
</evidence>
<evidence type="ECO:0000256" key="1">
    <source>
        <dbReference type="SAM" id="Phobius"/>
    </source>
</evidence>
<dbReference type="InterPro" id="IPR021354">
    <property type="entry name" value="DUF2975"/>
</dbReference>